<reference evidence="2 3" key="1">
    <citation type="journal article" date="2016" name="Nat. Commun.">
        <title>Thousands of microbial genomes shed light on interconnected biogeochemical processes in an aquifer system.</title>
        <authorList>
            <person name="Anantharaman K."/>
            <person name="Brown C.T."/>
            <person name="Hug L.A."/>
            <person name="Sharon I."/>
            <person name="Castelle C.J."/>
            <person name="Probst A.J."/>
            <person name="Thomas B.C."/>
            <person name="Singh A."/>
            <person name="Wilkins M.J."/>
            <person name="Karaoz U."/>
            <person name="Brodie E.L."/>
            <person name="Williams K.H."/>
            <person name="Hubbard S.S."/>
            <person name="Banfield J.F."/>
        </authorList>
    </citation>
    <scope>NUCLEOTIDE SEQUENCE [LARGE SCALE GENOMIC DNA]</scope>
</reference>
<dbReference type="Proteomes" id="UP000177111">
    <property type="component" value="Unassembled WGS sequence"/>
</dbReference>
<dbReference type="PANTHER" id="PTHR45947:SF3">
    <property type="entry name" value="SULFOQUINOVOSYL TRANSFERASE SQD2"/>
    <property type="match status" value="1"/>
</dbReference>
<evidence type="ECO:0000313" key="3">
    <source>
        <dbReference type="Proteomes" id="UP000177111"/>
    </source>
</evidence>
<gene>
    <name evidence="2" type="ORF">A3I96_02475</name>
</gene>
<protein>
    <recommendedName>
        <fullName evidence="1">Glycosyl transferase family 1 domain-containing protein</fullName>
    </recommendedName>
</protein>
<dbReference type="InterPro" id="IPR001296">
    <property type="entry name" value="Glyco_trans_1"/>
</dbReference>
<dbReference type="GO" id="GO:0016757">
    <property type="term" value="F:glycosyltransferase activity"/>
    <property type="evidence" value="ECO:0007669"/>
    <property type="project" value="InterPro"/>
</dbReference>
<dbReference type="PANTHER" id="PTHR45947">
    <property type="entry name" value="SULFOQUINOVOSYL TRANSFERASE SQD2"/>
    <property type="match status" value="1"/>
</dbReference>
<dbReference type="InterPro" id="IPR050194">
    <property type="entry name" value="Glycosyltransferase_grp1"/>
</dbReference>
<evidence type="ECO:0000313" key="2">
    <source>
        <dbReference type="EMBL" id="OGN31135.1"/>
    </source>
</evidence>
<dbReference type="SUPFAM" id="SSF53756">
    <property type="entry name" value="UDP-Glycosyltransferase/glycogen phosphorylase"/>
    <property type="match status" value="1"/>
</dbReference>
<accession>A0A1F8H0C8</accession>
<feature type="domain" description="Glycosyl transferase family 1" evidence="1">
    <location>
        <begin position="196"/>
        <end position="326"/>
    </location>
</feature>
<evidence type="ECO:0000259" key="1">
    <source>
        <dbReference type="Pfam" id="PF00534"/>
    </source>
</evidence>
<proteinExistence type="predicted"/>
<organism evidence="2 3">
    <name type="scientific">Candidatus Yanofskybacteria bacterium RIFCSPLOWO2_02_FULL_44_18</name>
    <dbReference type="NCBI Taxonomy" id="1802705"/>
    <lineage>
        <taxon>Bacteria</taxon>
        <taxon>Candidatus Yanofskyibacteriota</taxon>
    </lineage>
</organism>
<dbReference type="Gene3D" id="3.40.50.2000">
    <property type="entry name" value="Glycogen Phosphorylase B"/>
    <property type="match status" value="2"/>
</dbReference>
<comment type="caution">
    <text evidence="2">The sequence shown here is derived from an EMBL/GenBank/DDBJ whole genome shotgun (WGS) entry which is preliminary data.</text>
</comment>
<name>A0A1F8H0C8_9BACT</name>
<dbReference type="Pfam" id="PF00534">
    <property type="entry name" value="Glycos_transf_1"/>
    <property type="match status" value="1"/>
</dbReference>
<sequence length="361" mass="41359">MRIAFVHEYLNQFGGAERMLQALCDIFPDAPIYTLIYDEAATNGIFKDREIRTSFLQKMPFAKSHHYAFPLLMPLGIEQFNFDNFDLIISISASFAKGIITKPDTRHICYCLTPPRFLWDSSQKFIEEFGYPKPIRKLLPPFMSYLRVWDSAAAQRPDKYWAISNFVQSRIAKYYNLPAEVIYPPVDVSKFSPSNHVADYFLMVGRLVSYKKFDIAIEAFNKLGLPLKIAGIGPEMNKLKKTANANIVFLGMVSDDELARLYSQAQALVFPQEEDFGIVPLEAMASGRPVIAYRGGGATETILENKTGIFFDVQNSDSLIEAIEKFRNFKFNFEFCRAQAEKFDTEIFKKKILEKINDNRN</sequence>
<dbReference type="AlphaFoldDB" id="A0A1F8H0C8"/>
<dbReference type="EMBL" id="MGKT01000006">
    <property type="protein sequence ID" value="OGN31135.1"/>
    <property type="molecule type" value="Genomic_DNA"/>
</dbReference>